<feature type="compositionally biased region" description="Basic and acidic residues" evidence="2">
    <location>
        <begin position="139"/>
        <end position="154"/>
    </location>
</feature>
<keyword evidence="3" id="KW-1185">Reference proteome</keyword>
<dbReference type="Proteomes" id="UP000025227">
    <property type="component" value="Unplaced"/>
</dbReference>
<evidence type="ECO:0000313" key="4">
    <source>
        <dbReference type="WBParaSite" id="HCON_00043780-00001"/>
    </source>
</evidence>
<sequence>MSLIFHKKPIGYSAKTLSTLLEKYSSYAEEINTAGDDRTQYEEYSTAVNLITGGIKIIKSSRDSLQSLVDKLEKEFDEAKTRGNKKDLISDIEDIDSECKFTEKIARANEMIYVLEARLTESRNKLQKLAQKLGINPKRSEIAQRNGAKEDETKNQSTEDPEIEGDLAWLSEDMSDKLDNVQFDAEDAICRTLKPSQLKMPRFYGDEEDFPEYWAVFRTLVHDNKVLSTVEKMLLLKDSLRGRAELAVKGI</sequence>
<organism evidence="3 4">
    <name type="scientific">Haemonchus contortus</name>
    <name type="common">Barber pole worm</name>
    <dbReference type="NCBI Taxonomy" id="6289"/>
    <lineage>
        <taxon>Eukaryota</taxon>
        <taxon>Metazoa</taxon>
        <taxon>Ecdysozoa</taxon>
        <taxon>Nematoda</taxon>
        <taxon>Chromadorea</taxon>
        <taxon>Rhabditida</taxon>
        <taxon>Rhabditina</taxon>
        <taxon>Rhabditomorpha</taxon>
        <taxon>Strongyloidea</taxon>
        <taxon>Trichostrongylidae</taxon>
        <taxon>Haemonchus</taxon>
    </lineage>
</organism>
<evidence type="ECO:0000313" key="3">
    <source>
        <dbReference type="Proteomes" id="UP000025227"/>
    </source>
</evidence>
<dbReference type="PANTHER" id="PTHR22954">
    <property type="entry name" value="RETROVIRAL PROTEASE-RELATED"/>
    <property type="match status" value="1"/>
</dbReference>
<evidence type="ECO:0000256" key="1">
    <source>
        <dbReference type="SAM" id="Coils"/>
    </source>
</evidence>
<dbReference type="AlphaFoldDB" id="A0A7I4Y4M8"/>
<accession>A0A7I4Y4M8</accession>
<dbReference type="WBParaSite" id="HCON_00043780-00001">
    <property type="protein sequence ID" value="HCON_00043780-00001"/>
    <property type="gene ID" value="HCON_00043780"/>
</dbReference>
<feature type="coiled-coil region" evidence="1">
    <location>
        <begin position="55"/>
        <end position="82"/>
    </location>
</feature>
<protein>
    <submittedName>
        <fullName evidence="4">KfrA_N domain-containing protein</fullName>
    </submittedName>
</protein>
<reference evidence="4" key="1">
    <citation type="submission" date="2020-12" db="UniProtKB">
        <authorList>
            <consortium name="WormBaseParasite"/>
        </authorList>
    </citation>
    <scope>IDENTIFICATION</scope>
    <source>
        <strain evidence="4">MHco3</strain>
    </source>
</reference>
<dbReference type="OrthoDB" id="5871817at2759"/>
<evidence type="ECO:0000256" key="2">
    <source>
        <dbReference type="SAM" id="MobiDB-lite"/>
    </source>
</evidence>
<dbReference type="PANTHER" id="PTHR22954:SF3">
    <property type="entry name" value="PROTEIN CBG08539"/>
    <property type="match status" value="1"/>
</dbReference>
<keyword evidence="1" id="KW-0175">Coiled coil</keyword>
<feature type="region of interest" description="Disordered" evidence="2">
    <location>
        <begin position="139"/>
        <end position="162"/>
    </location>
</feature>
<name>A0A7I4Y4M8_HAECO</name>
<proteinExistence type="predicted"/>